<keyword evidence="2" id="KW-1185">Reference proteome</keyword>
<accession>A0A9D4G3W9</accession>
<name>A0A9D4G3W9_DREPO</name>
<sequence length="51" mass="5696">MHVLIVELMCVYFAVRPASPVVSRPSNMVLQNNEFSNVVVVTLKVPSMFCV</sequence>
<evidence type="ECO:0000313" key="1">
    <source>
        <dbReference type="EMBL" id="KAH3808243.1"/>
    </source>
</evidence>
<dbReference type="Proteomes" id="UP000828390">
    <property type="component" value="Unassembled WGS sequence"/>
</dbReference>
<dbReference type="AlphaFoldDB" id="A0A9D4G3W9"/>
<evidence type="ECO:0000313" key="2">
    <source>
        <dbReference type="Proteomes" id="UP000828390"/>
    </source>
</evidence>
<protein>
    <submittedName>
        <fullName evidence="1">Uncharacterized protein</fullName>
    </submittedName>
</protein>
<organism evidence="1 2">
    <name type="scientific">Dreissena polymorpha</name>
    <name type="common">Zebra mussel</name>
    <name type="synonym">Mytilus polymorpha</name>
    <dbReference type="NCBI Taxonomy" id="45954"/>
    <lineage>
        <taxon>Eukaryota</taxon>
        <taxon>Metazoa</taxon>
        <taxon>Spiralia</taxon>
        <taxon>Lophotrochozoa</taxon>
        <taxon>Mollusca</taxon>
        <taxon>Bivalvia</taxon>
        <taxon>Autobranchia</taxon>
        <taxon>Heteroconchia</taxon>
        <taxon>Euheterodonta</taxon>
        <taxon>Imparidentia</taxon>
        <taxon>Neoheterodontei</taxon>
        <taxon>Myida</taxon>
        <taxon>Dreissenoidea</taxon>
        <taxon>Dreissenidae</taxon>
        <taxon>Dreissena</taxon>
    </lineage>
</organism>
<gene>
    <name evidence="1" type="ORF">DPMN_136596</name>
</gene>
<comment type="caution">
    <text evidence="1">The sequence shown here is derived from an EMBL/GenBank/DDBJ whole genome shotgun (WGS) entry which is preliminary data.</text>
</comment>
<reference evidence="1" key="2">
    <citation type="submission" date="2020-11" db="EMBL/GenBank/DDBJ databases">
        <authorList>
            <person name="McCartney M.A."/>
            <person name="Auch B."/>
            <person name="Kono T."/>
            <person name="Mallez S."/>
            <person name="Becker A."/>
            <person name="Gohl D.M."/>
            <person name="Silverstein K.A.T."/>
            <person name="Koren S."/>
            <person name="Bechman K.B."/>
            <person name="Herman A."/>
            <person name="Abrahante J.E."/>
            <person name="Garbe J."/>
        </authorList>
    </citation>
    <scope>NUCLEOTIDE SEQUENCE</scope>
    <source>
        <strain evidence="1">Duluth1</strain>
        <tissue evidence="1">Whole animal</tissue>
    </source>
</reference>
<proteinExistence type="predicted"/>
<reference evidence="1" key="1">
    <citation type="journal article" date="2019" name="bioRxiv">
        <title>The Genome of the Zebra Mussel, Dreissena polymorpha: A Resource for Invasive Species Research.</title>
        <authorList>
            <person name="McCartney M.A."/>
            <person name="Auch B."/>
            <person name="Kono T."/>
            <person name="Mallez S."/>
            <person name="Zhang Y."/>
            <person name="Obille A."/>
            <person name="Becker A."/>
            <person name="Abrahante J.E."/>
            <person name="Garbe J."/>
            <person name="Badalamenti J.P."/>
            <person name="Herman A."/>
            <person name="Mangelson H."/>
            <person name="Liachko I."/>
            <person name="Sullivan S."/>
            <person name="Sone E.D."/>
            <person name="Koren S."/>
            <person name="Silverstein K.A.T."/>
            <person name="Beckman K.B."/>
            <person name="Gohl D.M."/>
        </authorList>
    </citation>
    <scope>NUCLEOTIDE SEQUENCE</scope>
    <source>
        <strain evidence="1">Duluth1</strain>
        <tissue evidence="1">Whole animal</tissue>
    </source>
</reference>
<dbReference type="EMBL" id="JAIWYP010000006">
    <property type="protein sequence ID" value="KAH3808243.1"/>
    <property type="molecule type" value="Genomic_DNA"/>
</dbReference>